<dbReference type="PROSITE" id="PS01331">
    <property type="entry name" value="THYMIDYLATE_KINASE"/>
    <property type="match status" value="1"/>
</dbReference>
<accession>A0A1F4Q4F7</accession>
<evidence type="ECO:0000256" key="1">
    <source>
        <dbReference type="ARBA" id="ARBA00009776"/>
    </source>
</evidence>
<comment type="function">
    <text evidence="10 11">Phosphorylation of dTMP to form dTDP in both de novo and salvage pathways of dTTP synthesis.</text>
</comment>
<keyword evidence="8 11" id="KW-0067">ATP-binding</keyword>
<dbReference type="InterPro" id="IPR039430">
    <property type="entry name" value="Thymidylate_kin-like_dom"/>
</dbReference>
<evidence type="ECO:0000256" key="4">
    <source>
        <dbReference type="ARBA" id="ARBA00022679"/>
    </source>
</evidence>
<dbReference type="PANTHER" id="PTHR10344">
    <property type="entry name" value="THYMIDYLATE KINASE"/>
    <property type="match status" value="1"/>
</dbReference>
<dbReference type="FunFam" id="3.40.50.300:FF:000225">
    <property type="entry name" value="Thymidylate kinase"/>
    <property type="match status" value="1"/>
</dbReference>
<organism evidence="13 14">
    <name type="scientific">candidate division WOR-1 bacterium RIFCSPHIGHO2_01_FULL_53_15</name>
    <dbReference type="NCBI Taxonomy" id="1802564"/>
    <lineage>
        <taxon>Bacteria</taxon>
        <taxon>Bacillati</taxon>
        <taxon>Saganbacteria</taxon>
    </lineage>
</organism>
<comment type="caution">
    <text evidence="13">The sequence shown here is derived from an EMBL/GenBank/DDBJ whole genome shotgun (WGS) entry which is preliminary data.</text>
</comment>
<evidence type="ECO:0000313" key="14">
    <source>
        <dbReference type="Proteomes" id="UP000178724"/>
    </source>
</evidence>
<dbReference type="Gene3D" id="3.40.50.300">
    <property type="entry name" value="P-loop containing nucleotide triphosphate hydrolases"/>
    <property type="match status" value="1"/>
</dbReference>
<gene>
    <name evidence="11" type="primary">tmk</name>
    <name evidence="13" type="ORF">A2625_07380</name>
</gene>
<sequence length="206" mass="23204">MFITFEGPEGCGKSTHSKRLKSYLEGKNHRVLLTFEPGGTQVGKEIRQLLLKPESVLDETTEVYLFAADRSEHVSKIILPALAEGKIVISDRFIDSTLAYQIGGRRLPEDLVRYLNMVSSKGLTPDLTFLLDVSPEIGLKRATQNGTADRFEQEALSFHRRVRASYQRIATDDAERVKVINTDDKSIEEIQNKIREIVDEKLGNQG</sequence>
<evidence type="ECO:0000256" key="3">
    <source>
        <dbReference type="ARBA" id="ARBA00017144"/>
    </source>
</evidence>
<dbReference type="InterPro" id="IPR018095">
    <property type="entry name" value="Thymidylate_kin_CS"/>
</dbReference>
<feature type="binding site" evidence="11">
    <location>
        <begin position="7"/>
        <end position="14"/>
    </location>
    <ligand>
        <name>ATP</name>
        <dbReference type="ChEBI" id="CHEBI:30616"/>
    </ligand>
</feature>
<name>A0A1F4Q4F7_UNCSA</name>
<evidence type="ECO:0000313" key="13">
    <source>
        <dbReference type="EMBL" id="OGB90845.1"/>
    </source>
</evidence>
<reference evidence="13 14" key="1">
    <citation type="journal article" date="2016" name="Nat. Commun.">
        <title>Thousands of microbial genomes shed light on interconnected biogeochemical processes in an aquifer system.</title>
        <authorList>
            <person name="Anantharaman K."/>
            <person name="Brown C.T."/>
            <person name="Hug L.A."/>
            <person name="Sharon I."/>
            <person name="Castelle C.J."/>
            <person name="Probst A.J."/>
            <person name="Thomas B.C."/>
            <person name="Singh A."/>
            <person name="Wilkins M.J."/>
            <person name="Karaoz U."/>
            <person name="Brodie E.L."/>
            <person name="Williams K.H."/>
            <person name="Hubbard S.S."/>
            <person name="Banfield J.F."/>
        </authorList>
    </citation>
    <scope>NUCLEOTIDE SEQUENCE [LARGE SCALE GENOMIC DNA]</scope>
</reference>
<dbReference type="Pfam" id="PF02223">
    <property type="entry name" value="Thymidylate_kin"/>
    <property type="match status" value="1"/>
</dbReference>
<comment type="catalytic activity">
    <reaction evidence="9 11">
        <text>dTMP + ATP = dTDP + ADP</text>
        <dbReference type="Rhea" id="RHEA:13517"/>
        <dbReference type="ChEBI" id="CHEBI:30616"/>
        <dbReference type="ChEBI" id="CHEBI:58369"/>
        <dbReference type="ChEBI" id="CHEBI:63528"/>
        <dbReference type="ChEBI" id="CHEBI:456216"/>
        <dbReference type="EC" id="2.7.4.9"/>
    </reaction>
</comment>
<dbReference type="CDD" id="cd01672">
    <property type="entry name" value="TMPK"/>
    <property type="match status" value="1"/>
</dbReference>
<dbReference type="GO" id="GO:0005524">
    <property type="term" value="F:ATP binding"/>
    <property type="evidence" value="ECO:0007669"/>
    <property type="project" value="UniProtKB-UniRule"/>
</dbReference>
<evidence type="ECO:0000256" key="9">
    <source>
        <dbReference type="ARBA" id="ARBA00048743"/>
    </source>
</evidence>
<evidence type="ECO:0000256" key="5">
    <source>
        <dbReference type="ARBA" id="ARBA00022727"/>
    </source>
</evidence>
<dbReference type="EC" id="2.7.4.9" evidence="2 11"/>
<evidence type="ECO:0000256" key="8">
    <source>
        <dbReference type="ARBA" id="ARBA00022840"/>
    </source>
</evidence>
<protein>
    <recommendedName>
        <fullName evidence="3 11">Thymidylate kinase</fullName>
        <ecNumber evidence="2 11">2.7.4.9</ecNumber>
    </recommendedName>
    <alternativeName>
        <fullName evidence="11">dTMP kinase</fullName>
    </alternativeName>
</protein>
<dbReference type="Proteomes" id="UP000178724">
    <property type="component" value="Unassembled WGS sequence"/>
</dbReference>
<dbReference type="AlphaFoldDB" id="A0A1F4Q4F7"/>
<dbReference type="SUPFAM" id="SSF52540">
    <property type="entry name" value="P-loop containing nucleoside triphosphate hydrolases"/>
    <property type="match status" value="1"/>
</dbReference>
<evidence type="ECO:0000256" key="11">
    <source>
        <dbReference type="HAMAP-Rule" id="MF_00165"/>
    </source>
</evidence>
<evidence type="ECO:0000256" key="2">
    <source>
        <dbReference type="ARBA" id="ARBA00012980"/>
    </source>
</evidence>
<feature type="domain" description="Thymidylate kinase-like" evidence="12">
    <location>
        <begin position="5"/>
        <end position="194"/>
    </location>
</feature>
<evidence type="ECO:0000256" key="10">
    <source>
        <dbReference type="ARBA" id="ARBA00057735"/>
    </source>
</evidence>
<dbReference type="GO" id="GO:0006227">
    <property type="term" value="P:dUDP biosynthetic process"/>
    <property type="evidence" value="ECO:0007669"/>
    <property type="project" value="TreeGrafter"/>
</dbReference>
<dbReference type="GO" id="GO:0006233">
    <property type="term" value="P:dTDP biosynthetic process"/>
    <property type="evidence" value="ECO:0007669"/>
    <property type="project" value="InterPro"/>
</dbReference>
<dbReference type="GO" id="GO:0004798">
    <property type="term" value="F:dTMP kinase activity"/>
    <property type="evidence" value="ECO:0007669"/>
    <property type="project" value="UniProtKB-UniRule"/>
</dbReference>
<dbReference type="NCBIfam" id="TIGR00041">
    <property type="entry name" value="DTMP_kinase"/>
    <property type="match status" value="1"/>
</dbReference>
<dbReference type="EMBL" id="METM01000003">
    <property type="protein sequence ID" value="OGB90845.1"/>
    <property type="molecule type" value="Genomic_DNA"/>
</dbReference>
<dbReference type="HAMAP" id="MF_00165">
    <property type="entry name" value="Thymidylate_kinase"/>
    <property type="match status" value="1"/>
</dbReference>
<keyword evidence="4 11" id="KW-0808">Transferase</keyword>
<dbReference type="InterPro" id="IPR018094">
    <property type="entry name" value="Thymidylate_kinase"/>
</dbReference>
<keyword evidence="7 11" id="KW-0418">Kinase</keyword>
<evidence type="ECO:0000259" key="12">
    <source>
        <dbReference type="Pfam" id="PF02223"/>
    </source>
</evidence>
<dbReference type="PANTHER" id="PTHR10344:SF4">
    <property type="entry name" value="UMP-CMP KINASE 2, MITOCHONDRIAL"/>
    <property type="match status" value="1"/>
</dbReference>
<dbReference type="InterPro" id="IPR027417">
    <property type="entry name" value="P-loop_NTPase"/>
</dbReference>
<evidence type="ECO:0000256" key="7">
    <source>
        <dbReference type="ARBA" id="ARBA00022777"/>
    </source>
</evidence>
<dbReference type="GO" id="GO:0005829">
    <property type="term" value="C:cytosol"/>
    <property type="evidence" value="ECO:0007669"/>
    <property type="project" value="TreeGrafter"/>
</dbReference>
<proteinExistence type="inferred from homology"/>
<comment type="similarity">
    <text evidence="1 11">Belongs to the thymidylate kinase family.</text>
</comment>
<evidence type="ECO:0000256" key="6">
    <source>
        <dbReference type="ARBA" id="ARBA00022741"/>
    </source>
</evidence>
<keyword evidence="6 11" id="KW-0547">Nucleotide-binding</keyword>
<dbReference type="GO" id="GO:0006235">
    <property type="term" value="P:dTTP biosynthetic process"/>
    <property type="evidence" value="ECO:0007669"/>
    <property type="project" value="UniProtKB-UniRule"/>
</dbReference>
<keyword evidence="5 11" id="KW-0545">Nucleotide biosynthesis</keyword>